<keyword evidence="1" id="KW-0863">Zinc-finger</keyword>
<evidence type="ECO:0000256" key="1">
    <source>
        <dbReference type="PROSITE-ProRule" id="PRU00325"/>
    </source>
</evidence>
<dbReference type="OrthoDB" id="5387895at2759"/>
<dbReference type="InParanoid" id="A0A1Y2E3C6"/>
<protein>
    <recommendedName>
        <fullName evidence="3">SWIM-type domain-containing protein</fullName>
    </recommendedName>
</protein>
<dbReference type="Proteomes" id="UP000193689">
    <property type="component" value="Unassembled WGS sequence"/>
</dbReference>
<keyword evidence="5" id="KW-1185">Reference proteome</keyword>
<dbReference type="GeneID" id="63771990"/>
<keyword evidence="1" id="KW-0479">Metal-binding</keyword>
<name>A0A1Y2E3C6_9PEZI</name>
<evidence type="ECO:0000313" key="4">
    <source>
        <dbReference type="EMBL" id="ORY65864.1"/>
    </source>
</evidence>
<feature type="compositionally biased region" description="Polar residues" evidence="2">
    <location>
        <begin position="1"/>
        <end position="10"/>
    </location>
</feature>
<dbReference type="InterPro" id="IPR007527">
    <property type="entry name" value="Znf_SWIM"/>
</dbReference>
<dbReference type="GO" id="GO:0008270">
    <property type="term" value="F:zinc ion binding"/>
    <property type="evidence" value="ECO:0007669"/>
    <property type="project" value="UniProtKB-KW"/>
</dbReference>
<evidence type="ECO:0000313" key="5">
    <source>
        <dbReference type="Proteomes" id="UP000193689"/>
    </source>
</evidence>
<reference evidence="4 5" key="1">
    <citation type="submission" date="2016-07" db="EMBL/GenBank/DDBJ databases">
        <title>Pervasive Adenine N6-methylation of Active Genes in Fungi.</title>
        <authorList>
            <consortium name="DOE Joint Genome Institute"/>
            <person name="Mondo S.J."/>
            <person name="Dannebaum R.O."/>
            <person name="Kuo R.C."/>
            <person name="Labutti K."/>
            <person name="Haridas S."/>
            <person name="Kuo A."/>
            <person name="Salamov A."/>
            <person name="Ahrendt S.R."/>
            <person name="Lipzen A."/>
            <person name="Sullivan W."/>
            <person name="Andreopoulos W.B."/>
            <person name="Clum A."/>
            <person name="Lindquist E."/>
            <person name="Daum C."/>
            <person name="Ramamoorthy G.K."/>
            <person name="Gryganskyi A."/>
            <person name="Culley D."/>
            <person name="Magnuson J.K."/>
            <person name="James T.Y."/>
            <person name="O'Malley M.A."/>
            <person name="Stajich J.E."/>
            <person name="Spatafora J.W."/>
            <person name="Visel A."/>
            <person name="Grigoriev I.V."/>
        </authorList>
    </citation>
    <scope>NUCLEOTIDE SEQUENCE [LARGE SCALE GENOMIC DNA]</scope>
    <source>
        <strain evidence="4 5">CBS 129021</strain>
    </source>
</reference>
<evidence type="ECO:0000256" key="2">
    <source>
        <dbReference type="SAM" id="MobiDB-lite"/>
    </source>
</evidence>
<accession>A0A1Y2E3C6</accession>
<comment type="caution">
    <text evidence="4">The sequence shown here is derived from an EMBL/GenBank/DDBJ whole genome shotgun (WGS) entry which is preliminary data.</text>
</comment>
<dbReference type="AlphaFoldDB" id="A0A1Y2E3C6"/>
<feature type="region of interest" description="Disordered" evidence="2">
    <location>
        <begin position="1"/>
        <end position="30"/>
    </location>
</feature>
<keyword evidence="1" id="KW-0862">Zinc</keyword>
<feature type="compositionally biased region" description="Polar residues" evidence="2">
    <location>
        <begin position="411"/>
        <end position="420"/>
    </location>
</feature>
<feature type="domain" description="SWIM-type" evidence="3">
    <location>
        <begin position="91"/>
        <end position="126"/>
    </location>
</feature>
<proteinExistence type="predicted"/>
<feature type="region of interest" description="Disordered" evidence="2">
    <location>
        <begin position="408"/>
        <end position="434"/>
    </location>
</feature>
<gene>
    <name evidence="4" type="ORF">BCR38DRAFT_340316</name>
</gene>
<dbReference type="PROSITE" id="PS50966">
    <property type="entry name" value="ZF_SWIM"/>
    <property type="match status" value="1"/>
</dbReference>
<sequence>MPPTTRLQSRVEQDSSAESDSDSSESVYDERTGRLVFPSKLTYSLERLDAHARQEVKDALDSPTQLVLQDCVSRGGDQAMMIFEVTELVDYTIRTGTEKSQFPTPDCSCDEKPTCRHILWLFDQVSKQVLDDDGEPLTLTTGGYAAELGRPYDAISDFHLDVLAESLHSQVSSMTGRTRPNPRRVQEVREILASLNSTPIDEYRPDLFHNPRMNQKVIKRRDLEGTIFRMLLRNNEFFHYFLSSMRTDELVNNPFRRLQQRADAAFKCFDAYAQDESQWASAKPKNAVWCSNHLVLIMNQVHTIVAHAIRALADWKYRGAARVLVHILEGVAVRNRDVGPQSQAKAQRNLFFRLIGDKDRDFVLNVFKDMPPNAFSQLIGNLEQVLGEISKHGPPVTYVDKLANHIKRSRSSGANTSGSKRQGGGQDRSAKRMK</sequence>
<evidence type="ECO:0000259" key="3">
    <source>
        <dbReference type="PROSITE" id="PS50966"/>
    </source>
</evidence>
<organism evidence="4 5">
    <name type="scientific">Pseudomassariella vexata</name>
    <dbReference type="NCBI Taxonomy" id="1141098"/>
    <lineage>
        <taxon>Eukaryota</taxon>
        <taxon>Fungi</taxon>
        <taxon>Dikarya</taxon>
        <taxon>Ascomycota</taxon>
        <taxon>Pezizomycotina</taxon>
        <taxon>Sordariomycetes</taxon>
        <taxon>Xylariomycetidae</taxon>
        <taxon>Amphisphaeriales</taxon>
        <taxon>Pseudomassariaceae</taxon>
        <taxon>Pseudomassariella</taxon>
    </lineage>
</organism>
<dbReference type="RefSeq" id="XP_040716828.1">
    <property type="nucleotide sequence ID" value="XM_040855778.1"/>
</dbReference>
<dbReference type="EMBL" id="MCFJ01000005">
    <property type="protein sequence ID" value="ORY65864.1"/>
    <property type="molecule type" value="Genomic_DNA"/>
</dbReference>